<proteinExistence type="predicted"/>
<organism evidence="1 2">
    <name type="scientific">Epicoccum nigrum</name>
    <name type="common">Soil fungus</name>
    <name type="synonym">Epicoccum purpurascens</name>
    <dbReference type="NCBI Taxonomy" id="105696"/>
    <lineage>
        <taxon>Eukaryota</taxon>
        <taxon>Fungi</taxon>
        <taxon>Dikarya</taxon>
        <taxon>Ascomycota</taxon>
        <taxon>Pezizomycotina</taxon>
        <taxon>Dothideomycetes</taxon>
        <taxon>Pleosporomycetidae</taxon>
        <taxon>Pleosporales</taxon>
        <taxon>Pleosporineae</taxon>
        <taxon>Didymellaceae</taxon>
        <taxon>Epicoccum</taxon>
    </lineage>
</organism>
<protein>
    <submittedName>
        <fullName evidence="1">Uncharacterized protein</fullName>
    </submittedName>
</protein>
<dbReference type="AlphaFoldDB" id="A0A1Y2M4C9"/>
<keyword evidence="2" id="KW-1185">Reference proteome</keyword>
<sequence>MLIQRTGGRLEKYCSHAYTHATKKGIKSLPAVLKGSDMVTYETFESLGMRVDIRPELEIDSSKWYYDSEDEDRLFGSHRIGVILTPTTGTSMGENCGFEEIFADFKHEKLRVKWLNSPIHENKNLQYNWIAYGNQAELDWTYSFCVLLVTIPPLTERMKILEMLDRPN</sequence>
<dbReference type="STRING" id="105696.A0A1Y2M4C9"/>
<evidence type="ECO:0000313" key="2">
    <source>
        <dbReference type="Proteomes" id="UP000193240"/>
    </source>
</evidence>
<reference evidence="1 2" key="1">
    <citation type="journal article" date="2017" name="Genome Announc.">
        <title>Genome sequence of the saprophytic ascomycete Epicoccum nigrum ICMP 19927 strain isolated from New Zealand.</title>
        <authorList>
            <person name="Fokin M."/>
            <person name="Fleetwood D."/>
            <person name="Weir B.S."/>
            <person name="Villas-Boas S.G."/>
        </authorList>
    </citation>
    <scope>NUCLEOTIDE SEQUENCE [LARGE SCALE GENOMIC DNA]</scope>
    <source>
        <strain evidence="1 2">ICMP 19927</strain>
    </source>
</reference>
<evidence type="ECO:0000313" key="1">
    <source>
        <dbReference type="EMBL" id="OSS50852.1"/>
    </source>
</evidence>
<dbReference type="InParanoid" id="A0A1Y2M4C9"/>
<accession>A0A1Y2M4C9</accession>
<dbReference type="EMBL" id="KZ107841">
    <property type="protein sequence ID" value="OSS50852.1"/>
    <property type="molecule type" value="Genomic_DNA"/>
</dbReference>
<dbReference type="Proteomes" id="UP000193240">
    <property type="component" value="Unassembled WGS sequence"/>
</dbReference>
<gene>
    <name evidence="1" type="ORF">B5807_04557</name>
</gene>
<name>A0A1Y2M4C9_EPING</name>